<feature type="compositionally biased region" description="Acidic residues" evidence="1">
    <location>
        <begin position="324"/>
        <end position="345"/>
    </location>
</feature>
<feature type="region of interest" description="Disordered" evidence="1">
    <location>
        <begin position="286"/>
        <end position="346"/>
    </location>
</feature>
<dbReference type="InterPro" id="IPR006577">
    <property type="entry name" value="UAS"/>
</dbReference>
<dbReference type="OrthoDB" id="270602at2759"/>
<dbReference type="PANTHER" id="PTHR23322">
    <property type="entry name" value="FAS-ASSOCIATED PROTEIN"/>
    <property type="match status" value="1"/>
</dbReference>
<keyword evidence="4" id="KW-1185">Reference proteome</keyword>
<dbReference type="Gene3D" id="3.10.20.90">
    <property type="entry name" value="Phosphatidylinositol 3-kinase Catalytic Subunit, Chain A, domain 1"/>
    <property type="match status" value="1"/>
</dbReference>
<evidence type="ECO:0000313" key="3">
    <source>
        <dbReference type="EMBL" id="KAF2070546.1"/>
    </source>
</evidence>
<comment type="caution">
    <text evidence="3">The sequence shown here is derived from an EMBL/GenBank/DDBJ whole genome shotgun (WGS) entry which is preliminary data.</text>
</comment>
<dbReference type="Gene3D" id="3.40.30.10">
    <property type="entry name" value="Glutaredoxin"/>
    <property type="match status" value="1"/>
</dbReference>
<dbReference type="Pfam" id="PF00789">
    <property type="entry name" value="UBX"/>
    <property type="match status" value="1"/>
</dbReference>
<dbReference type="Pfam" id="PF13899">
    <property type="entry name" value="Thioredoxin_7"/>
    <property type="match status" value="1"/>
</dbReference>
<dbReference type="InterPro" id="IPR029071">
    <property type="entry name" value="Ubiquitin-like_domsf"/>
</dbReference>
<evidence type="ECO:0000259" key="2">
    <source>
        <dbReference type="PROSITE" id="PS50033"/>
    </source>
</evidence>
<organism evidence="3 4">
    <name type="scientific">Polysphondylium violaceum</name>
    <dbReference type="NCBI Taxonomy" id="133409"/>
    <lineage>
        <taxon>Eukaryota</taxon>
        <taxon>Amoebozoa</taxon>
        <taxon>Evosea</taxon>
        <taxon>Eumycetozoa</taxon>
        <taxon>Dictyostelia</taxon>
        <taxon>Dictyosteliales</taxon>
        <taxon>Dictyosteliaceae</taxon>
        <taxon>Polysphondylium</taxon>
    </lineage>
</organism>
<dbReference type="AlphaFoldDB" id="A0A8J4UQD9"/>
<dbReference type="Pfam" id="PF14555">
    <property type="entry name" value="UBA_4"/>
    <property type="match status" value="1"/>
</dbReference>
<feature type="compositionally biased region" description="Low complexity" evidence="1">
    <location>
        <begin position="302"/>
        <end position="317"/>
    </location>
</feature>
<dbReference type="Gene3D" id="1.10.8.10">
    <property type="entry name" value="DNA helicase RuvA subunit, C-terminal domain"/>
    <property type="match status" value="1"/>
</dbReference>
<protein>
    <recommendedName>
        <fullName evidence="2">UBX domain-containing protein</fullName>
    </recommendedName>
</protein>
<gene>
    <name evidence="3" type="ORF">CYY_008136</name>
</gene>
<dbReference type="SUPFAM" id="SSF54236">
    <property type="entry name" value="Ubiquitin-like"/>
    <property type="match status" value="1"/>
</dbReference>
<feature type="compositionally biased region" description="Low complexity" evidence="1">
    <location>
        <begin position="47"/>
        <end position="62"/>
    </location>
</feature>
<feature type="domain" description="UBX" evidence="2">
    <location>
        <begin position="375"/>
        <end position="450"/>
    </location>
</feature>
<dbReference type="Proteomes" id="UP000695562">
    <property type="component" value="Unassembled WGS sequence"/>
</dbReference>
<dbReference type="InterPro" id="IPR050730">
    <property type="entry name" value="UBX_domain-protein"/>
</dbReference>
<evidence type="ECO:0000256" key="1">
    <source>
        <dbReference type="SAM" id="MobiDB-lite"/>
    </source>
</evidence>
<dbReference type="SMART" id="SM00594">
    <property type="entry name" value="UAS"/>
    <property type="match status" value="1"/>
</dbReference>
<reference evidence="3" key="1">
    <citation type="submission" date="2020-01" db="EMBL/GenBank/DDBJ databases">
        <title>Development of genomics and gene disruption for Polysphondylium violaceum indicates a role for the polyketide synthase stlB in stalk morphogenesis.</title>
        <authorList>
            <person name="Narita B."/>
            <person name="Kawabe Y."/>
            <person name="Kin K."/>
            <person name="Saito T."/>
            <person name="Gibbs R."/>
            <person name="Kuspa A."/>
            <person name="Muzny D."/>
            <person name="Queller D."/>
            <person name="Richards S."/>
            <person name="Strassman J."/>
            <person name="Sucgang R."/>
            <person name="Worley K."/>
            <person name="Schaap P."/>
        </authorList>
    </citation>
    <scope>NUCLEOTIDE SEQUENCE</scope>
    <source>
        <strain evidence="3">QSvi11</strain>
    </source>
</reference>
<dbReference type="SUPFAM" id="SSF52833">
    <property type="entry name" value="Thioredoxin-like"/>
    <property type="match status" value="1"/>
</dbReference>
<dbReference type="CDD" id="cd01767">
    <property type="entry name" value="UBX"/>
    <property type="match status" value="1"/>
</dbReference>
<accession>A0A8J4UQD9</accession>
<dbReference type="GO" id="GO:0043130">
    <property type="term" value="F:ubiquitin binding"/>
    <property type="evidence" value="ECO:0007669"/>
    <property type="project" value="TreeGrafter"/>
</dbReference>
<evidence type="ECO:0000313" key="4">
    <source>
        <dbReference type="Proteomes" id="UP000695562"/>
    </source>
</evidence>
<dbReference type="CDD" id="cd02958">
    <property type="entry name" value="UAS"/>
    <property type="match status" value="1"/>
</dbReference>
<dbReference type="SMART" id="SM00166">
    <property type="entry name" value="UBX"/>
    <property type="match status" value="1"/>
</dbReference>
<dbReference type="GO" id="GO:0043161">
    <property type="term" value="P:proteasome-mediated ubiquitin-dependent protein catabolic process"/>
    <property type="evidence" value="ECO:0007669"/>
    <property type="project" value="TreeGrafter"/>
</dbReference>
<dbReference type="InterPro" id="IPR003903">
    <property type="entry name" value="UIM_dom"/>
</dbReference>
<dbReference type="InterPro" id="IPR001012">
    <property type="entry name" value="UBX_dom"/>
</dbReference>
<dbReference type="InterPro" id="IPR036249">
    <property type="entry name" value="Thioredoxin-like_sf"/>
</dbReference>
<dbReference type="PANTHER" id="PTHR23322:SF6">
    <property type="entry name" value="UBX DOMAIN-CONTAINING PROTEIN 7"/>
    <property type="match status" value="1"/>
</dbReference>
<dbReference type="PROSITE" id="PS50033">
    <property type="entry name" value="UBX"/>
    <property type="match status" value="1"/>
</dbReference>
<sequence>MDNEEKLQIFLATTGSEKIDEAWNILEQNDWDVDTAVNFYFTTLDDPQASSSSKAYSNSPPKSSSPPPVMYDDEDFVRAPIQSKMDTLVDYQEPIARPSRYQKPTNAFEAFRDFEKERGINKDLNLTGKQKTLAELFKPPLDILTFGSFTEVKQIAEKREQWVLVNIQDVSEFDCQKLNRDTWSDKKVKEFISENFVFWQVNNQNTEGKWFIQYYPVAVFPFIAIIDPRTGQMMKSTTGFVEGEDMLYYLQAFISANGYNGEKSMKKQKKYVTEEEELEMAIQLSLKQDEKKKNSPPITPPQTTTTTTTNNNNNNNDNDNDKKEDDDDQDFDEDDKYNVEDEDEDVYNKIIEEEKAKIKMIKEASEDPKIDSKIGLEGDCSIQIRCPSETIKGNFNSTDKIQVLYYFAQLKTGLTNFKLCTSFPKVELSGDLMFKTLKEMDLAPRAVLMLQQQ</sequence>
<proteinExistence type="predicted"/>
<dbReference type="GO" id="GO:0005634">
    <property type="term" value="C:nucleus"/>
    <property type="evidence" value="ECO:0007669"/>
    <property type="project" value="TreeGrafter"/>
</dbReference>
<dbReference type="PROSITE" id="PS50330">
    <property type="entry name" value="UIM"/>
    <property type="match status" value="1"/>
</dbReference>
<name>A0A8J4UQD9_9MYCE</name>
<dbReference type="EMBL" id="AJWJ01000477">
    <property type="protein sequence ID" value="KAF2070546.1"/>
    <property type="molecule type" value="Genomic_DNA"/>
</dbReference>
<feature type="region of interest" description="Disordered" evidence="1">
    <location>
        <begin position="47"/>
        <end position="73"/>
    </location>
</feature>